<dbReference type="RefSeq" id="WP_219876607.1">
    <property type="nucleotide sequence ID" value="NZ_JAHYXK010000004.1"/>
</dbReference>
<keyword evidence="2" id="KW-0489">Methyltransferase</keyword>
<feature type="domain" description="Methyltransferase type 11" evidence="1">
    <location>
        <begin position="39"/>
        <end position="132"/>
    </location>
</feature>
<dbReference type="CDD" id="cd02440">
    <property type="entry name" value="AdoMet_MTases"/>
    <property type="match status" value="1"/>
</dbReference>
<accession>A0ABS7CSP8</accession>
<dbReference type="Pfam" id="PF08241">
    <property type="entry name" value="Methyltransf_11"/>
    <property type="match status" value="1"/>
</dbReference>
<protein>
    <submittedName>
        <fullName evidence="2">Class I SAM-dependent methyltransferase</fullName>
    </submittedName>
</protein>
<evidence type="ECO:0000313" key="3">
    <source>
        <dbReference type="Proteomes" id="UP000813018"/>
    </source>
</evidence>
<dbReference type="GO" id="GO:0032259">
    <property type="term" value="P:methylation"/>
    <property type="evidence" value="ECO:0007669"/>
    <property type="project" value="UniProtKB-KW"/>
</dbReference>
<comment type="caution">
    <text evidence="2">The sequence shown here is derived from an EMBL/GenBank/DDBJ whole genome shotgun (WGS) entry which is preliminary data.</text>
</comment>
<dbReference type="Proteomes" id="UP000813018">
    <property type="component" value="Unassembled WGS sequence"/>
</dbReference>
<sequence length="209" mass="23549">MINTSELNMQQVWSETDMFTPFRYQQFYKHFTKDTKSVLDCGCNTGRGGKILKDLNPDLKIYGIELLEERLKQIPDGIYEALFFGSAAEIPLEDNSLDAIVAGEVVEHIPEDELHQVLKEFNRVLKKGGIALLTTPNPHSVMIKLGRTGVLQDPSHVNIMTPPSLREKLERNSFKVASIFGSGKASKYVGENFPYFDVYGSYMVKGIKN</sequence>
<dbReference type="InterPro" id="IPR013216">
    <property type="entry name" value="Methyltransf_11"/>
</dbReference>
<dbReference type="SUPFAM" id="SSF53335">
    <property type="entry name" value="S-adenosyl-L-methionine-dependent methyltransferases"/>
    <property type="match status" value="1"/>
</dbReference>
<evidence type="ECO:0000259" key="1">
    <source>
        <dbReference type="Pfam" id="PF08241"/>
    </source>
</evidence>
<dbReference type="EMBL" id="JAHYXK010000004">
    <property type="protein sequence ID" value="MBW7466726.1"/>
    <property type="molecule type" value="Genomic_DNA"/>
</dbReference>
<dbReference type="GO" id="GO:0008168">
    <property type="term" value="F:methyltransferase activity"/>
    <property type="evidence" value="ECO:0007669"/>
    <property type="project" value="UniProtKB-KW"/>
</dbReference>
<dbReference type="InterPro" id="IPR029063">
    <property type="entry name" value="SAM-dependent_MTases_sf"/>
</dbReference>
<name>A0ABS7CSP8_9BACT</name>
<dbReference type="PANTHER" id="PTHR42912">
    <property type="entry name" value="METHYLTRANSFERASE"/>
    <property type="match status" value="1"/>
</dbReference>
<dbReference type="InterPro" id="IPR050508">
    <property type="entry name" value="Methyltransf_Superfamily"/>
</dbReference>
<reference evidence="2 3" key="1">
    <citation type="journal article" date="2016" name="Int. J. Syst. Evol. Microbiol.">
        <title>Pontibacter aydingkolensis sp. nov., isolated from soil of a salt lake.</title>
        <authorList>
            <person name="Osman G."/>
            <person name="Zhang T."/>
            <person name="Lou K."/>
            <person name="Gao Y."/>
            <person name="Chang W."/>
            <person name="Lin Q."/>
            <person name="Yang H.M."/>
            <person name="Huo X.D."/>
            <person name="Wang N."/>
        </authorList>
    </citation>
    <scope>NUCLEOTIDE SEQUENCE [LARGE SCALE GENOMIC DNA]</scope>
    <source>
        <strain evidence="2 3">KACC 19255</strain>
    </source>
</reference>
<proteinExistence type="predicted"/>
<organism evidence="2 3">
    <name type="scientific">Pontibacter aydingkolensis</name>
    <dbReference type="NCBI Taxonomy" id="1911536"/>
    <lineage>
        <taxon>Bacteria</taxon>
        <taxon>Pseudomonadati</taxon>
        <taxon>Bacteroidota</taxon>
        <taxon>Cytophagia</taxon>
        <taxon>Cytophagales</taxon>
        <taxon>Hymenobacteraceae</taxon>
        <taxon>Pontibacter</taxon>
    </lineage>
</organism>
<gene>
    <name evidence="2" type="ORF">K0O23_06580</name>
</gene>
<keyword evidence="3" id="KW-1185">Reference proteome</keyword>
<dbReference type="Gene3D" id="3.40.50.150">
    <property type="entry name" value="Vaccinia Virus protein VP39"/>
    <property type="match status" value="1"/>
</dbReference>
<keyword evidence="2" id="KW-0808">Transferase</keyword>
<evidence type="ECO:0000313" key="2">
    <source>
        <dbReference type="EMBL" id="MBW7466726.1"/>
    </source>
</evidence>